<feature type="binding site" description="type 1 copper site" evidence="12">
    <location>
        <position position="181"/>
    </location>
    <ligand>
        <name>Cu cation</name>
        <dbReference type="ChEBI" id="CHEBI:23378"/>
        <label>1</label>
    </ligand>
</feature>
<feature type="binding site" description="type 1 copper site" evidence="12">
    <location>
        <position position="133"/>
    </location>
    <ligand>
        <name>Cu cation</name>
        <dbReference type="ChEBI" id="CHEBI:23378"/>
        <label>1</label>
    </ligand>
</feature>
<dbReference type="GO" id="GO:0005507">
    <property type="term" value="F:copper ion binding"/>
    <property type="evidence" value="ECO:0007669"/>
    <property type="project" value="InterPro"/>
</dbReference>
<evidence type="ECO:0000256" key="1">
    <source>
        <dbReference type="ARBA" id="ARBA00001960"/>
    </source>
</evidence>
<evidence type="ECO:0000256" key="9">
    <source>
        <dbReference type="ARBA" id="ARBA00023002"/>
    </source>
</evidence>
<sequence>MPHRLKSSRLWAVMSIGASLLVAATGCLAPHAKTHTPDLRGNQDSQRTPESSLAIDGIDQKPKRALVIRNGSCVSITMYTEETKVTIAPGVQFPAWTFDGTVPGPVLYLRQGDHVKLTLVNLDPRMAHSIDLHAAQIPPNQAFTDVPPGSSKTIKFDASTPGVFVYHCESAPMALHIAQGMYGAIIVTPRGGMPPNYVIVQSEFYKPLDINAVFKGTPTYVVFNGEANKYVDHPLIAKVNQPISVAFVNAGPNDFSAFHVVGAIMRDVQESGDPRNNSYGVQTCTVAPGDGALIHLLFTAPGEYSFVSHAMNQMEEGATGEFVVHQ</sequence>
<accession>A0A1H2R999</accession>
<dbReference type="GO" id="GO:0050421">
    <property type="term" value="F:nitrite reductase (NO-forming) activity"/>
    <property type="evidence" value="ECO:0007669"/>
    <property type="project" value="UniProtKB-EC"/>
</dbReference>
<dbReference type="InterPro" id="IPR001287">
    <property type="entry name" value="NO2-reductase_Cu"/>
</dbReference>
<keyword evidence="7 12" id="KW-0479">Metal-binding</keyword>
<keyword evidence="16" id="KW-1185">Reference proteome</keyword>
<feature type="binding site" description="type 1 copper site" evidence="12">
    <location>
        <position position="128"/>
    </location>
    <ligand>
        <name>Cu cation</name>
        <dbReference type="ChEBI" id="CHEBI:23378"/>
        <label>1</label>
    </ligand>
</feature>
<keyword evidence="13" id="KW-0732">Signal</keyword>
<dbReference type="InterPro" id="IPR008972">
    <property type="entry name" value="Cupredoxin"/>
</dbReference>
<dbReference type="PRINTS" id="PR00695">
    <property type="entry name" value="CUNO2RDTASE"/>
</dbReference>
<evidence type="ECO:0000256" key="11">
    <source>
        <dbReference type="ARBA" id="ARBA00049340"/>
    </source>
</evidence>
<dbReference type="PANTHER" id="PTHR11709">
    <property type="entry name" value="MULTI-COPPER OXIDASE"/>
    <property type="match status" value="1"/>
</dbReference>
<dbReference type="Gene3D" id="2.60.40.420">
    <property type="entry name" value="Cupredoxins - blue copper proteins"/>
    <property type="match status" value="2"/>
</dbReference>
<evidence type="ECO:0000256" key="5">
    <source>
        <dbReference type="ARBA" id="ARBA00011882"/>
    </source>
</evidence>
<dbReference type="Pfam" id="PF07732">
    <property type="entry name" value="Cu-oxidase_3"/>
    <property type="match status" value="1"/>
</dbReference>
<dbReference type="InterPro" id="IPR045087">
    <property type="entry name" value="Cu-oxidase_fam"/>
</dbReference>
<feature type="binding site" description="type 1 copper site" evidence="12">
    <location>
        <position position="176"/>
    </location>
    <ligand>
        <name>Cu cation</name>
        <dbReference type="ChEBI" id="CHEBI:23378"/>
        <label>1</label>
    </ligand>
</feature>
<feature type="signal peptide" evidence="13">
    <location>
        <begin position="1"/>
        <end position="24"/>
    </location>
</feature>
<keyword evidence="10 12" id="KW-0186">Copper</keyword>
<reference evidence="16" key="1">
    <citation type="submission" date="2016-10" db="EMBL/GenBank/DDBJ databases">
        <authorList>
            <person name="Varghese N."/>
        </authorList>
    </citation>
    <scope>NUCLEOTIDE SEQUENCE [LARGE SCALE GENOMIC DNA]</scope>
    <source>
        <strain evidence="16">DSM 12489</strain>
    </source>
</reference>
<evidence type="ECO:0000313" key="15">
    <source>
        <dbReference type="EMBL" id="SDW15710.1"/>
    </source>
</evidence>
<evidence type="ECO:0000259" key="14">
    <source>
        <dbReference type="Pfam" id="PF07732"/>
    </source>
</evidence>
<feature type="binding site" description="type 1 copper site" evidence="12">
    <location>
        <position position="168"/>
    </location>
    <ligand>
        <name>Cu cation</name>
        <dbReference type="ChEBI" id="CHEBI:23378"/>
        <label>1</label>
    </ligand>
</feature>
<protein>
    <recommendedName>
        <fullName evidence="6">Copper-containing nitrite reductase</fullName>
        <ecNumber evidence="5">1.7.2.1</ecNumber>
    </recommendedName>
</protein>
<proteinExistence type="inferred from homology"/>
<dbReference type="AlphaFoldDB" id="A0A1H2R999"/>
<feature type="binding site" description="type 1 copper site" evidence="12">
    <location>
        <position position="309"/>
    </location>
    <ligand>
        <name>Cu cation</name>
        <dbReference type="ChEBI" id="CHEBI:23378"/>
        <label>1</label>
    </ligand>
</feature>
<name>A0A1H2R999_9BACL</name>
<evidence type="ECO:0000256" key="3">
    <source>
        <dbReference type="ARBA" id="ARBA00010609"/>
    </source>
</evidence>
<comment type="catalytic activity">
    <reaction evidence="11">
        <text>nitric oxide + Fe(III)-[cytochrome c] + H2O = Fe(II)-[cytochrome c] + nitrite + 2 H(+)</text>
        <dbReference type="Rhea" id="RHEA:15233"/>
        <dbReference type="Rhea" id="RHEA-COMP:10350"/>
        <dbReference type="Rhea" id="RHEA-COMP:14399"/>
        <dbReference type="ChEBI" id="CHEBI:15377"/>
        <dbReference type="ChEBI" id="CHEBI:15378"/>
        <dbReference type="ChEBI" id="CHEBI:16301"/>
        <dbReference type="ChEBI" id="CHEBI:16480"/>
        <dbReference type="ChEBI" id="CHEBI:29033"/>
        <dbReference type="ChEBI" id="CHEBI:29034"/>
        <dbReference type="EC" id="1.7.2.1"/>
    </reaction>
</comment>
<evidence type="ECO:0000256" key="4">
    <source>
        <dbReference type="ARBA" id="ARBA00011233"/>
    </source>
</evidence>
<dbReference type="EC" id="1.7.2.1" evidence="5"/>
<keyword evidence="9" id="KW-0560">Oxidoreductase</keyword>
<dbReference type="SUPFAM" id="SSF49503">
    <property type="entry name" value="Cupredoxins"/>
    <property type="match status" value="2"/>
</dbReference>
<comment type="cofactor">
    <cofactor evidence="1 12">
        <name>Cu(+)</name>
        <dbReference type="ChEBI" id="CHEBI:49552"/>
    </cofactor>
</comment>
<dbReference type="EMBL" id="FNOJ01000002">
    <property type="protein sequence ID" value="SDW15710.1"/>
    <property type="molecule type" value="Genomic_DNA"/>
</dbReference>
<evidence type="ECO:0000256" key="10">
    <source>
        <dbReference type="ARBA" id="ARBA00023008"/>
    </source>
</evidence>
<gene>
    <name evidence="15" type="ORF">SAMN04489725_102211</name>
</gene>
<evidence type="ECO:0000256" key="6">
    <source>
        <dbReference type="ARBA" id="ARBA00017290"/>
    </source>
</evidence>
<evidence type="ECO:0000256" key="13">
    <source>
        <dbReference type="SAM" id="SignalP"/>
    </source>
</evidence>
<comment type="similarity">
    <text evidence="3">Belongs to the multicopper oxidase family.</text>
</comment>
<dbReference type="Proteomes" id="UP000182589">
    <property type="component" value="Unassembled WGS sequence"/>
</dbReference>
<keyword evidence="8" id="KW-0677">Repeat</keyword>
<evidence type="ECO:0000256" key="7">
    <source>
        <dbReference type="ARBA" id="ARBA00022723"/>
    </source>
</evidence>
<evidence type="ECO:0000256" key="2">
    <source>
        <dbReference type="ARBA" id="ARBA00001973"/>
    </source>
</evidence>
<evidence type="ECO:0000256" key="8">
    <source>
        <dbReference type="ARBA" id="ARBA00022737"/>
    </source>
</evidence>
<feature type="binding site" description="type 1 copper site" evidence="12">
    <location>
        <position position="167"/>
    </location>
    <ligand>
        <name>Cu cation</name>
        <dbReference type="ChEBI" id="CHEBI:23378"/>
        <label>1</label>
    </ligand>
</feature>
<dbReference type="PROSITE" id="PS51257">
    <property type="entry name" value="PROKAR_LIPOPROTEIN"/>
    <property type="match status" value="1"/>
</dbReference>
<comment type="cofactor">
    <cofactor evidence="2 12">
        <name>Cu(2+)</name>
        <dbReference type="ChEBI" id="CHEBI:29036"/>
    </cofactor>
</comment>
<comment type="subunit">
    <text evidence="4">Homotrimer.</text>
</comment>
<organism evidence="15 16">
    <name type="scientific">Alicyclobacillus hesperidum</name>
    <dbReference type="NCBI Taxonomy" id="89784"/>
    <lineage>
        <taxon>Bacteria</taxon>
        <taxon>Bacillati</taxon>
        <taxon>Bacillota</taxon>
        <taxon>Bacilli</taxon>
        <taxon>Bacillales</taxon>
        <taxon>Alicyclobacillaceae</taxon>
        <taxon>Alicyclobacillus</taxon>
    </lineage>
</organism>
<feature type="domain" description="Plastocyanin-like" evidence="14">
    <location>
        <begin position="81"/>
        <end position="190"/>
    </location>
</feature>
<dbReference type="InterPro" id="IPR011707">
    <property type="entry name" value="Cu-oxidase-like_N"/>
</dbReference>
<evidence type="ECO:0000313" key="16">
    <source>
        <dbReference type="Proteomes" id="UP000182589"/>
    </source>
</evidence>
<dbReference type="CDD" id="cd11020">
    <property type="entry name" value="CuRO_1_CuNIR"/>
    <property type="match status" value="1"/>
</dbReference>
<evidence type="ECO:0000256" key="12">
    <source>
        <dbReference type="PIRSR" id="PIRSR601287-1"/>
    </source>
</evidence>
<dbReference type="STRING" id="89784.SAMN04489725_102211"/>
<dbReference type="PANTHER" id="PTHR11709:SF394">
    <property type="entry name" value="FI03373P-RELATED"/>
    <property type="match status" value="1"/>
</dbReference>
<feature type="chain" id="PRO_5039089728" description="Copper-containing nitrite reductase" evidence="13">
    <location>
        <begin position="25"/>
        <end position="326"/>
    </location>
</feature>